<keyword evidence="1 5" id="KW-1003">Cell membrane</keyword>
<protein>
    <recommendedName>
        <fullName evidence="5 6">Cell division protein FtsA</fullName>
    </recommendedName>
</protein>
<dbReference type="HAMAP" id="MF_02033">
    <property type="entry name" value="FtsA"/>
    <property type="match status" value="1"/>
</dbReference>
<name>A0A9J6ZS70_9BACT</name>
<dbReference type="SUPFAM" id="SSF53067">
    <property type="entry name" value="Actin-like ATPase domain"/>
    <property type="match status" value="2"/>
</dbReference>
<dbReference type="NCBIfam" id="TIGR01174">
    <property type="entry name" value="ftsA"/>
    <property type="match status" value="1"/>
</dbReference>
<dbReference type="Pfam" id="PF02491">
    <property type="entry name" value="SHS2_FTSA"/>
    <property type="match status" value="1"/>
</dbReference>
<dbReference type="Gene3D" id="3.30.1490.110">
    <property type="match status" value="1"/>
</dbReference>
<dbReference type="AlphaFoldDB" id="A0A9J6ZS70"/>
<feature type="domain" description="SHS2" evidence="8">
    <location>
        <begin position="8"/>
        <end position="195"/>
    </location>
</feature>
<dbReference type="InterPro" id="IPR020823">
    <property type="entry name" value="Cell_div_FtsA"/>
</dbReference>
<dbReference type="Gene3D" id="3.30.420.40">
    <property type="match status" value="2"/>
</dbReference>
<evidence type="ECO:0000256" key="4">
    <source>
        <dbReference type="ARBA" id="ARBA00023306"/>
    </source>
</evidence>
<evidence type="ECO:0000256" key="6">
    <source>
        <dbReference type="PIRNR" id="PIRNR003101"/>
    </source>
</evidence>
<reference evidence="9" key="2">
    <citation type="submission" date="2022-06" db="EMBL/GenBank/DDBJ databases">
        <title>Xiashengella guii gen. nov. sp. nov., a bacterium isolated form anaerobic digestion tank.</title>
        <authorList>
            <person name="Huang H."/>
        </authorList>
    </citation>
    <scope>NUCLEOTIDE SEQUENCE</scope>
    <source>
        <strain evidence="9">Ai-910</strain>
    </source>
</reference>
<proteinExistence type="inferred from homology"/>
<evidence type="ECO:0000256" key="1">
    <source>
        <dbReference type="ARBA" id="ARBA00022475"/>
    </source>
</evidence>
<accession>A0A9J6ZS70</accession>
<evidence type="ECO:0000256" key="2">
    <source>
        <dbReference type="ARBA" id="ARBA00022618"/>
    </source>
</evidence>
<evidence type="ECO:0000256" key="5">
    <source>
        <dbReference type="HAMAP-Rule" id="MF_02033"/>
    </source>
</evidence>
<reference evidence="9" key="1">
    <citation type="submission" date="2022-05" db="EMBL/GenBank/DDBJ databases">
        <authorList>
            <person name="Sun X."/>
        </authorList>
    </citation>
    <scope>NUCLEOTIDE SEQUENCE</scope>
    <source>
        <strain evidence="9">Ai-910</strain>
    </source>
</reference>
<dbReference type="KEGG" id="alkq:M9189_03495"/>
<dbReference type="CDD" id="cd24048">
    <property type="entry name" value="ASKHA_NBD_FtsA"/>
    <property type="match status" value="1"/>
</dbReference>
<dbReference type="EMBL" id="CP098400">
    <property type="protein sequence ID" value="URW80419.1"/>
    <property type="molecule type" value="Genomic_DNA"/>
</dbReference>
<organism evidence="9 10">
    <name type="scientific">Xiashengella succiniciproducens</name>
    <dbReference type="NCBI Taxonomy" id="2949635"/>
    <lineage>
        <taxon>Bacteria</taxon>
        <taxon>Pseudomonadati</taxon>
        <taxon>Bacteroidota</taxon>
        <taxon>Bacteroidia</taxon>
        <taxon>Marinilabiliales</taxon>
        <taxon>Marinilabiliaceae</taxon>
        <taxon>Xiashengella</taxon>
    </lineage>
</organism>
<comment type="subunit">
    <text evidence="5">Self-interacts. Interacts with FtsZ.</text>
</comment>
<keyword evidence="4 5" id="KW-0131">Cell cycle</keyword>
<dbReference type="InterPro" id="IPR043129">
    <property type="entry name" value="ATPase_NBD"/>
</dbReference>
<dbReference type="InterPro" id="IPR050696">
    <property type="entry name" value="FtsA/MreB"/>
</dbReference>
<dbReference type="PANTHER" id="PTHR32432:SF4">
    <property type="entry name" value="CELL DIVISION PROTEIN FTSA"/>
    <property type="match status" value="1"/>
</dbReference>
<dbReference type="PIRSF" id="PIRSF003101">
    <property type="entry name" value="FtsA"/>
    <property type="match status" value="1"/>
</dbReference>
<evidence type="ECO:0000256" key="3">
    <source>
        <dbReference type="ARBA" id="ARBA00023136"/>
    </source>
</evidence>
<dbReference type="PANTHER" id="PTHR32432">
    <property type="entry name" value="CELL DIVISION PROTEIN FTSA-RELATED"/>
    <property type="match status" value="1"/>
</dbReference>
<evidence type="ECO:0000313" key="9">
    <source>
        <dbReference type="EMBL" id="URW80419.1"/>
    </source>
</evidence>
<dbReference type="InterPro" id="IPR003494">
    <property type="entry name" value="SHS2_FtsA"/>
</dbReference>
<keyword evidence="3 5" id="KW-0472">Membrane</keyword>
<dbReference type="GO" id="GO:0009898">
    <property type="term" value="C:cytoplasmic side of plasma membrane"/>
    <property type="evidence" value="ECO:0007669"/>
    <property type="project" value="UniProtKB-UniRule"/>
</dbReference>
<evidence type="ECO:0000256" key="7">
    <source>
        <dbReference type="SAM" id="MobiDB-lite"/>
    </source>
</evidence>
<evidence type="ECO:0000259" key="8">
    <source>
        <dbReference type="SMART" id="SM00842"/>
    </source>
</evidence>
<comment type="subcellular location">
    <subcellularLocation>
        <location evidence="5">Cell membrane</location>
        <topology evidence="5">Peripheral membrane protein</topology>
        <orientation evidence="5">Cytoplasmic side</orientation>
    </subcellularLocation>
    <text evidence="5">Localizes to the Z ring in an FtsZ-dependent manner. Targeted to the membrane through a conserved C-terminal amphipathic helix.</text>
</comment>
<gene>
    <name evidence="5 9" type="primary">ftsA</name>
    <name evidence="9" type="ORF">M9189_03495</name>
</gene>
<dbReference type="GO" id="GO:0032153">
    <property type="term" value="C:cell division site"/>
    <property type="evidence" value="ECO:0007669"/>
    <property type="project" value="UniProtKB-UniRule"/>
</dbReference>
<dbReference type="RefSeq" id="WP_250724608.1">
    <property type="nucleotide sequence ID" value="NZ_CP098400.1"/>
</dbReference>
<dbReference type="SMART" id="SM00842">
    <property type="entry name" value="FtsA"/>
    <property type="match status" value="1"/>
</dbReference>
<keyword evidence="10" id="KW-1185">Reference proteome</keyword>
<dbReference type="Pfam" id="PF14450">
    <property type="entry name" value="FtsA"/>
    <property type="match status" value="1"/>
</dbReference>
<feature type="region of interest" description="Disordered" evidence="7">
    <location>
        <begin position="402"/>
        <end position="424"/>
    </location>
</feature>
<dbReference type="Proteomes" id="UP001056426">
    <property type="component" value="Chromosome"/>
</dbReference>
<comment type="function">
    <text evidence="5 6">Cell division protein that is involved in the assembly of the Z ring. May serve as a membrane anchor for the Z ring.</text>
</comment>
<comment type="similarity">
    <text evidence="5 6">Belongs to the FtsA/MreB family.</text>
</comment>
<sequence length="451" mass="49712">MNQEAKLVAAIDIGTTKVVAIAGRRYPDGEVEILGVEKTPSTGVKRGVILNIEETVSAIREVVSRLETRLDVRIGEVYVGMAGYSMKSLTNRCYRFIDPNKEISTFDLEELRKDSHKISLEPGEKVIHVIAQDYSVDNEHGERNPVGMAGHRLEGYYHVVIGRMTAIKNIEKCIHRAGLQLKGIILEPLASAHAVLTKDEMEGGVVMVDIGGGTTDLAIFQNGVVRHTAVIPFGGNVVTNDIKEGCSLLFKQAEMLKVQFASAMSSLVREDLYVSIPGMPGWEAKEISFRNLAAIVQARMEEIIEYVAHHIEKSGYYDRLSMGVVVTGGGALLKDIAHLIKLKTGLEVRIGRPSRYLGTTDIAPDQMPFYSTAVGLLVGASEYAAKQVVEAKLFEMPPVAEQPQKEEVRRTVRTKTTKPKSEKEPTLYTGDLFEAIKNRIAGIFDEKDVEM</sequence>
<keyword evidence="2 5" id="KW-0132">Cell division</keyword>
<evidence type="ECO:0000313" key="10">
    <source>
        <dbReference type="Proteomes" id="UP001056426"/>
    </source>
</evidence>
<dbReference type="GO" id="GO:0043093">
    <property type="term" value="P:FtsZ-dependent cytokinesis"/>
    <property type="evidence" value="ECO:0007669"/>
    <property type="project" value="UniProtKB-UniRule"/>
</dbReference>